<dbReference type="Gene3D" id="4.10.860.10">
    <property type="entry name" value="UVR domain"/>
    <property type="match status" value="1"/>
</dbReference>
<dbReference type="PANTHER" id="PTHR38430">
    <property type="entry name" value="PROTEIN-ARGININE KINASE ACTIVATOR PROTEIN"/>
    <property type="match status" value="1"/>
</dbReference>
<evidence type="ECO:0000256" key="1">
    <source>
        <dbReference type="SAM" id="Coils"/>
    </source>
</evidence>
<gene>
    <name evidence="3" type="ORF">HNR44_003436</name>
</gene>
<name>A0A841Q194_9BACL</name>
<protein>
    <submittedName>
        <fullName evidence="3">Protein arginine kinase activator</fullName>
    </submittedName>
</protein>
<accession>A0A841Q194</accession>
<evidence type="ECO:0000313" key="3">
    <source>
        <dbReference type="EMBL" id="MBB6451425.1"/>
    </source>
</evidence>
<keyword evidence="3" id="KW-0808">Transferase</keyword>
<evidence type="ECO:0000259" key="2">
    <source>
        <dbReference type="PROSITE" id="PS50151"/>
    </source>
</evidence>
<dbReference type="GO" id="GO:0008270">
    <property type="term" value="F:zinc ion binding"/>
    <property type="evidence" value="ECO:0007669"/>
    <property type="project" value="TreeGrafter"/>
</dbReference>
<dbReference type="GO" id="GO:0046870">
    <property type="term" value="F:cadmium ion binding"/>
    <property type="evidence" value="ECO:0007669"/>
    <property type="project" value="TreeGrafter"/>
</dbReference>
<comment type="caution">
    <text evidence="3">The sequence shown here is derived from an EMBL/GenBank/DDBJ whole genome shotgun (WGS) entry which is preliminary data.</text>
</comment>
<reference evidence="3 4" key="1">
    <citation type="submission" date="2020-08" db="EMBL/GenBank/DDBJ databases">
        <title>Genomic Encyclopedia of Type Strains, Phase IV (KMG-IV): sequencing the most valuable type-strain genomes for metagenomic binning, comparative biology and taxonomic classification.</title>
        <authorList>
            <person name="Goeker M."/>
        </authorList>
    </citation>
    <scope>NUCLEOTIDE SEQUENCE [LARGE SCALE GENOMIC DNA]</scope>
    <source>
        <strain evidence="3 4">DSM 21769</strain>
    </source>
</reference>
<dbReference type="PROSITE" id="PS50151">
    <property type="entry name" value="UVR"/>
    <property type="match status" value="1"/>
</dbReference>
<keyword evidence="4" id="KW-1185">Reference proteome</keyword>
<feature type="coiled-coil region" evidence="1">
    <location>
        <begin position="134"/>
        <end position="173"/>
    </location>
</feature>
<organism evidence="3 4">
    <name type="scientific">Geomicrobium halophilum</name>
    <dbReference type="NCBI Taxonomy" id="549000"/>
    <lineage>
        <taxon>Bacteria</taxon>
        <taxon>Bacillati</taxon>
        <taxon>Bacillota</taxon>
        <taxon>Bacilli</taxon>
        <taxon>Bacillales</taxon>
        <taxon>Geomicrobium</taxon>
    </lineage>
</organism>
<keyword evidence="3" id="KW-0418">Kinase</keyword>
<dbReference type="InterPro" id="IPR036876">
    <property type="entry name" value="UVR_dom_sf"/>
</dbReference>
<dbReference type="GO" id="GO:1990170">
    <property type="term" value="P:stress response to cadmium ion"/>
    <property type="evidence" value="ECO:0007669"/>
    <property type="project" value="TreeGrafter"/>
</dbReference>
<dbReference type="GO" id="GO:0005507">
    <property type="term" value="F:copper ion binding"/>
    <property type="evidence" value="ECO:0007669"/>
    <property type="project" value="TreeGrafter"/>
</dbReference>
<dbReference type="SUPFAM" id="SSF46600">
    <property type="entry name" value="C-terminal UvrC-binding domain of UvrB"/>
    <property type="match status" value="1"/>
</dbReference>
<dbReference type="GO" id="GO:0016301">
    <property type="term" value="F:kinase activity"/>
    <property type="evidence" value="ECO:0007669"/>
    <property type="project" value="UniProtKB-KW"/>
</dbReference>
<feature type="domain" description="UVR" evidence="2">
    <location>
        <begin position="138"/>
        <end position="173"/>
    </location>
</feature>
<dbReference type="Pfam" id="PF02151">
    <property type="entry name" value="UVR"/>
    <property type="match status" value="1"/>
</dbReference>
<dbReference type="InterPro" id="IPR001943">
    <property type="entry name" value="UVR_dom"/>
</dbReference>
<dbReference type="PANTHER" id="PTHR38430:SF1">
    <property type="entry name" value="PROTEIN-ARGININE KINASE ACTIVATOR PROTEIN"/>
    <property type="match status" value="1"/>
</dbReference>
<dbReference type="AlphaFoldDB" id="A0A841Q194"/>
<dbReference type="GO" id="GO:1990169">
    <property type="term" value="P:stress response to copper ion"/>
    <property type="evidence" value="ECO:0007669"/>
    <property type="project" value="TreeGrafter"/>
</dbReference>
<dbReference type="Proteomes" id="UP000568839">
    <property type="component" value="Unassembled WGS sequence"/>
</dbReference>
<dbReference type="EMBL" id="JACHHJ010000007">
    <property type="protein sequence ID" value="MBB6451425.1"/>
    <property type="molecule type" value="Genomic_DNA"/>
</dbReference>
<keyword evidence="1" id="KW-0175">Coiled coil</keyword>
<dbReference type="PIRSF" id="PIRSF015034">
    <property type="entry name" value="YacH"/>
    <property type="match status" value="1"/>
</dbReference>
<dbReference type="RefSeq" id="WP_184405575.1">
    <property type="nucleotide sequence ID" value="NZ_JACHHJ010000007.1"/>
</dbReference>
<proteinExistence type="predicted"/>
<dbReference type="InterPro" id="IPR025542">
    <property type="entry name" value="YacH"/>
</dbReference>
<sequence>MRCQECDHRKATLHFTKIVNGKKNEMHLCEMCAKEKGDDLPGSNSYSIHDLLSGLLNLDPSIGTNVGYSQRANQEEALRCQKCGLYYKDFVKNSRFGCSHCYKAFSAKLDPILKRVHGGNHTHTGKIPERAGGRLKVQREVAKLKAEMQEHIHNEEFERAAEVRDRIRNLEDAQGKEGDE</sequence>
<dbReference type="GO" id="GO:0050897">
    <property type="term" value="F:cobalt ion binding"/>
    <property type="evidence" value="ECO:0007669"/>
    <property type="project" value="TreeGrafter"/>
</dbReference>
<evidence type="ECO:0000313" key="4">
    <source>
        <dbReference type="Proteomes" id="UP000568839"/>
    </source>
</evidence>